<gene>
    <name evidence="7" type="ORF">FOZ63_008470</name>
</gene>
<dbReference type="PANTHER" id="PTHR12411">
    <property type="entry name" value="CYSTEINE PROTEASE FAMILY C1-RELATED"/>
    <property type="match status" value="1"/>
</dbReference>
<dbReference type="SMART" id="SM00848">
    <property type="entry name" value="Inhibitor_I29"/>
    <property type="match status" value="1"/>
</dbReference>
<feature type="domain" description="Cathepsin propeptide inhibitor" evidence="6">
    <location>
        <begin position="27"/>
        <end position="83"/>
    </location>
</feature>
<dbReference type="InterPro" id="IPR000169">
    <property type="entry name" value="Pept_cys_AS"/>
</dbReference>
<comment type="caution">
    <text evidence="7">The sequence shown here is derived from an EMBL/GenBank/DDBJ whole genome shotgun (WGS) entry which is preliminary data.</text>
</comment>
<proteinExistence type="inferred from homology"/>
<dbReference type="PROSITE" id="PS00139">
    <property type="entry name" value="THIOL_PROTEASE_CYS"/>
    <property type="match status" value="1"/>
</dbReference>
<dbReference type="InterPro" id="IPR013201">
    <property type="entry name" value="Prot_inhib_I29"/>
</dbReference>
<dbReference type="Gene3D" id="3.90.70.10">
    <property type="entry name" value="Cysteine proteinases"/>
    <property type="match status" value="1"/>
</dbReference>
<sequence length="220" mass="24667">MVAILLVLLSSMPLYHFIDQDIANLAFIGFQREHGKRYRDKEEESKRAAIFQANLKYIEDVNGQNLPYKLGVNRYADLTSEEFSAQRLRPMKLDEKVKEKILVEADDGATDLPASVDWRTKGVLTPIKDQGQCGSCWAFSATGALEAQYAIATGKLLSFSEQQLVDCSGGYGNEGCDGGIMDAAYNYTQHHGIDQESTYPYKAEDERCKTRLEKRHDGLP</sequence>
<dbReference type="Pfam" id="PF08246">
    <property type="entry name" value="Inhibitor_I29"/>
    <property type="match status" value="1"/>
</dbReference>
<keyword evidence="8" id="KW-1185">Reference proteome</keyword>
<evidence type="ECO:0000313" key="8">
    <source>
        <dbReference type="Proteomes" id="UP000553632"/>
    </source>
</evidence>
<reference evidence="7 8" key="1">
    <citation type="submission" date="2020-04" db="EMBL/GenBank/DDBJ databases">
        <title>Perkinsus olseni comparative genomics.</title>
        <authorList>
            <person name="Bogema D.R."/>
        </authorList>
    </citation>
    <scope>NUCLEOTIDE SEQUENCE [LARGE SCALE GENOMIC DNA]</scope>
    <source>
        <strain evidence="7 8">ATCC PRA-207</strain>
    </source>
</reference>
<dbReference type="OMA" id="ATIWHLT"/>
<dbReference type="InterPro" id="IPR039417">
    <property type="entry name" value="Peptidase_C1A_papain-like"/>
</dbReference>
<dbReference type="AlphaFoldDB" id="A0A7J6P7A7"/>
<evidence type="ECO:0000259" key="5">
    <source>
        <dbReference type="SMART" id="SM00645"/>
    </source>
</evidence>
<evidence type="ECO:0000313" key="7">
    <source>
        <dbReference type="EMBL" id="KAF4692033.1"/>
    </source>
</evidence>
<dbReference type="CDD" id="cd02248">
    <property type="entry name" value="Peptidase_C1A"/>
    <property type="match status" value="1"/>
</dbReference>
<dbReference type="InterPro" id="IPR000668">
    <property type="entry name" value="Peptidase_C1A_C"/>
</dbReference>
<dbReference type="Proteomes" id="UP000553632">
    <property type="component" value="Unassembled WGS sequence"/>
</dbReference>
<dbReference type="InterPro" id="IPR038765">
    <property type="entry name" value="Papain-like_cys_pep_sf"/>
</dbReference>
<feature type="domain" description="Peptidase C1A papain C-terminal" evidence="5">
    <location>
        <begin position="112"/>
        <end position="219"/>
    </location>
</feature>
<evidence type="ECO:0000256" key="3">
    <source>
        <dbReference type="ARBA" id="ARBA00023157"/>
    </source>
</evidence>
<comment type="similarity">
    <text evidence="1">Belongs to the peptidase C1 family.</text>
</comment>
<evidence type="ECO:0000256" key="1">
    <source>
        <dbReference type="ARBA" id="ARBA00008455"/>
    </source>
</evidence>
<evidence type="ECO:0000256" key="2">
    <source>
        <dbReference type="ARBA" id="ARBA00023145"/>
    </source>
</evidence>
<evidence type="ECO:0000259" key="6">
    <source>
        <dbReference type="SMART" id="SM00848"/>
    </source>
</evidence>
<dbReference type="SUPFAM" id="SSF54001">
    <property type="entry name" value="Cysteine proteinases"/>
    <property type="match status" value="1"/>
</dbReference>
<keyword evidence="2" id="KW-0865">Zymogen</keyword>
<feature type="non-terminal residue" evidence="7">
    <location>
        <position position="220"/>
    </location>
</feature>
<dbReference type="GO" id="GO:0008234">
    <property type="term" value="F:cysteine-type peptidase activity"/>
    <property type="evidence" value="ECO:0007669"/>
    <property type="project" value="InterPro"/>
</dbReference>
<dbReference type="GO" id="GO:0006508">
    <property type="term" value="P:proteolysis"/>
    <property type="evidence" value="ECO:0007669"/>
    <property type="project" value="InterPro"/>
</dbReference>
<dbReference type="SMART" id="SM00645">
    <property type="entry name" value="Pept_C1"/>
    <property type="match status" value="1"/>
</dbReference>
<accession>A0A7J6P7A7</accession>
<name>A0A7J6P7A7_PEROL</name>
<dbReference type="InterPro" id="IPR013128">
    <property type="entry name" value="Peptidase_C1A"/>
</dbReference>
<dbReference type="EMBL" id="JABANO010039528">
    <property type="protein sequence ID" value="KAF4692033.1"/>
    <property type="molecule type" value="Genomic_DNA"/>
</dbReference>
<keyword evidence="4" id="KW-0732">Signal</keyword>
<organism evidence="7 8">
    <name type="scientific">Perkinsus olseni</name>
    <name type="common">Perkinsus atlanticus</name>
    <dbReference type="NCBI Taxonomy" id="32597"/>
    <lineage>
        <taxon>Eukaryota</taxon>
        <taxon>Sar</taxon>
        <taxon>Alveolata</taxon>
        <taxon>Perkinsozoa</taxon>
        <taxon>Perkinsea</taxon>
        <taxon>Perkinsida</taxon>
        <taxon>Perkinsidae</taxon>
        <taxon>Perkinsus</taxon>
    </lineage>
</organism>
<feature type="signal peptide" evidence="4">
    <location>
        <begin position="1"/>
        <end position="17"/>
    </location>
</feature>
<keyword evidence="3" id="KW-1015">Disulfide bond</keyword>
<dbReference type="Pfam" id="PF00112">
    <property type="entry name" value="Peptidase_C1"/>
    <property type="match status" value="1"/>
</dbReference>
<feature type="chain" id="PRO_5029745081" evidence="4">
    <location>
        <begin position="18"/>
        <end position="220"/>
    </location>
</feature>
<protein>
    <submittedName>
        <fullName evidence="7">Uncharacterized protein</fullName>
    </submittedName>
</protein>
<evidence type="ECO:0000256" key="4">
    <source>
        <dbReference type="SAM" id="SignalP"/>
    </source>
</evidence>